<keyword evidence="6" id="KW-1185">Reference proteome</keyword>
<dbReference type="Pfam" id="PF03266">
    <property type="entry name" value="NTPase_1"/>
    <property type="match status" value="1"/>
</dbReference>
<protein>
    <recommendedName>
        <fullName evidence="4">AAA+ ATPase domain-containing protein</fullName>
    </recommendedName>
</protein>
<evidence type="ECO:0000313" key="5">
    <source>
        <dbReference type="EMBL" id="KAJ8985615.1"/>
    </source>
</evidence>
<dbReference type="NCBIfam" id="NF010248">
    <property type="entry name" value="PRK13695.1"/>
    <property type="match status" value="1"/>
</dbReference>
<keyword evidence="1" id="KW-0547">Nucleotide-binding</keyword>
<accession>A0ABQ9K4T7</accession>
<name>A0ABQ9K4T7_9CUCU</name>
<dbReference type="Gene3D" id="3.40.50.300">
    <property type="entry name" value="P-loop containing nucleotide triphosphate hydrolases"/>
    <property type="match status" value="1"/>
</dbReference>
<dbReference type="InterPro" id="IPR027417">
    <property type="entry name" value="P-loop_NTPase"/>
</dbReference>
<evidence type="ECO:0000259" key="4">
    <source>
        <dbReference type="SMART" id="SM00382"/>
    </source>
</evidence>
<gene>
    <name evidence="5" type="ORF">NQ317_015108</name>
</gene>
<dbReference type="EMBL" id="JAPWTJ010000010">
    <property type="protein sequence ID" value="KAJ8985615.1"/>
    <property type="molecule type" value="Genomic_DNA"/>
</dbReference>
<keyword evidence="2" id="KW-0378">Hydrolase</keyword>
<organism evidence="5 6">
    <name type="scientific">Molorchus minor</name>
    <dbReference type="NCBI Taxonomy" id="1323400"/>
    <lineage>
        <taxon>Eukaryota</taxon>
        <taxon>Metazoa</taxon>
        <taxon>Ecdysozoa</taxon>
        <taxon>Arthropoda</taxon>
        <taxon>Hexapoda</taxon>
        <taxon>Insecta</taxon>
        <taxon>Pterygota</taxon>
        <taxon>Neoptera</taxon>
        <taxon>Endopterygota</taxon>
        <taxon>Coleoptera</taxon>
        <taxon>Polyphaga</taxon>
        <taxon>Cucujiformia</taxon>
        <taxon>Chrysomeloidea</taxon>
        <taxon>Cerambycidae</taxon>
        <taxon>Lamiinae</taxon>
        <taxon>Monochamini</taxon>
        <taxon>Molorchus</taxon>
    </lineage>
</organism>
<comment type="caution">
    <text evidence="5">The sequence shown here is derived from an EMBL/GenBank/DDBJ whole genome shotgun (WGS) entry which is preliminary data.</text>
</comment>
<dbReference type="SMART" id="SM00382">
    <property type="entry name" value="AAA"/>
    <property type="match status" value="1"/>
</dbReference>
<dbReference type="PANTHER" id="PTHR43146">
    <property type="entry name" value="CANCER-RELATED NUCLEOSIDE-TRIPHOSPHATASE"/>
    <property type="match status" value="1"/>
</dbReference>
<dbReference type="Proteomes" id="UP001162164">
    <property type="component" value="Unassembled WGS sequence"/>
</dbReference>
<evidence type="ECO:0000256" key="2">
    <source>
        <dbReference type="ARBA" id="ARBA00022801"/>
    </source>
</evidence>
<feature type="domain" description="AAA+ ATPase" evidence="4">
    <location>
        <begin position="1"/>
        <end position="163"/>
    </location>
</feature>
<dbReference type="CDD" id="cd19482">
    <property type="entry name" value="RecA-like_Thep1"/>
    <property type="match status" value="1"/>
</dbReference>
<keyword evidence="3" id="KW-0067">ATP-binding</keyword>
<dbReference type="SUPFAM" id="SSF52540">
    <property type="entry name" value="P-loop containing nucleoside triphosphate hydrolases"/>
    <property type="match status" value="1"/>
</dbReference>
<dbReference type="PANTHER" id="PTHR43146:SF1">
    <property type="entry name" value="CANCER-RELATED NUCLEOSIDE-TRIPHOSPHATASE"/>
    <property type="match status" value="1"/>
</dbReference>
<proteinExistence type="predicted"/>
<evidence type="ECO:0000256" key="1">
    <source>
        <dbReference type="ARBA" id="ARBA00022741"/>
    </source>
</evidence>
<dbReference type="InterPro" id="IPR004948">
    <property type="entry name" value="Nuc-triphosphatase_THEP1"/>
</dbReference>
<reference evidence="5" key="1">
    <citation type="journal article" date="2023" name="Insect Mol. Biol.">
        <title>Genome sequencing provides insights into the evolution of gene families encoding plant cell wall-degrading enzymes in longhorned beetles.</title>
        <authorList>
            <person name="Shin N.R."/>
            <person name="Okamura Y."/>
            <person name="Kirsch R."/>
            <person name="Pauchet Y."/>
        </authorList>
    </citation>
    <scope>NUCLEOTIDE SEQUENCE</scope>
    <source>
        <strain evidence="5">MMC_N1</strain>
    </source>
</reference>
<sequence length="178" mass="20198">MKNIVITGPPGIGKTTLVKKIINKLSTLQYPQKDVDGFYTEEVRNNNRRIGFDIVTLDGQRAILARKGSNELPGEMPTVGQYVVHLDDFEKLALPIFEKSKKLLVIDEIGKMELFSTRFEERVKKVIESRDVKVIATVPIKGGSLVQQIKKNRDTKLITVNQDNRDCLLDEIVELFTK</sequence>
<evidence type="ECO:0000313" key="6">
    <source>
        <dbReference type="Proteomes" id="UP001162164"/>
    </source>
</evidence>
<dbReference type="InterPro" id="IPR003593">
    <property type="entry name" value="AAA+_ATPase"/>
</dbReference>
<evidence type="ECO:0000256" key="3">
    <source>
        <dbReference type="ARBA" id="ARBA00022840"/>
    </source>
</evidence>